<dbReference type="PANTHER" id="PTHR10192">
    <property type="entry name" value="MOLYBDOPTERIN BIOSYNTHESIS PROTEIN"/>
    <property type="match status" value="1"/>
</dbReference>
<dbReference type="AlphaFoldDB" id="M0LYE1"/>
<dbReference type="eggNOG" id="arCOG00216">
    <property type="taxonomic scope" value="Archaea"/>
</dbReference>
<dbReference type="OrthoDB" id="31371at2157"/>
<dbReference type="GO" id="GO:0005737">
    <property type="term" value="C:cytoplasm"/>
    <property type="evidence" value="ECO:0007669"/>
    <property type="project" value="TreeGrafter"/>
</dbReference>
<dbReference type="InterPro" id="IPR036688">
    <property type="entry name" value="MoeA_C_domain_IV_sf"/>
</dbReference>
<dbReference type="PANTHER" id="PTHR10192:SF19">
    <property type="entry name" value="MOLYBDOPTERIN BIOSYNTHESIS PROTEIN MJ0666-RELATED"/>
    <property type="match status" value="1"/>
</dbReference>
<dbReference type="Gene3D" id="2.170.190.11">
    <property type="entry name" value="Molybdopterin biosynthesis moea protein, domain 3"/>
    <property type="match status" value="1"/>
</dbReference>
<dbReference type="NCBIfam" id="TIGR00177">
    <property type="entry name" value="molyb_syn"/>
    <property type="match status" value="1"/>
</dbReference>
<dbReference type="InterPro" id="IPR038987">
    <property type="entry name" value="MoeA-like"/>
</dbReference>
<dbReference type="GO" id="GO:0061599">
    <property type="term" value="F:molybdopterin molybdotransferase activity"/>
    <property type="evidence" value="ECO:0007669"/>
    <property type="project" value="TreeGrafter"/>
</dbReference>
<dbReference type="Pfam" id="PF03453">
    <property type="entry name" value="MoeA_N"/>
    <property type="match status" value="1"/>
</dbReference>
<reference evidence="3 4" key="1">
    <citation type="journal article" date="2014" name="PLoS Genet.">
        <title>Phylogenetically driven sequencing of extremely halophilic archaea reveals strategies for static and dynamic osmo-response.</title>
        <authorList>
            <person name="Becker E.A."/>
            <person name="Seitzer P.M."/>
            <person name="Tritt A."/>
            <person name="Larsen D."/>
            <person name="Krusor M."/>
            <person name="Yao A.I."/>
            <person name="Wu D."/>
            <person name="Madern D."/>
            <person name="Eisen J.A."/>
            <person name="Darling A.E."/>
            <person name="Facciotti M.T."/>
        </authorList>
    </citation>
    <scope>NUCLEOTIDE SEQUENCE [LARGE SCALE GENOMIC DNA]</scope>
    <source>
        <strain evidence="3 4">100A6</strain>
    </source>
</reference>
<dbReference type="SUPFAM" id="SSF63882">
    <property type="entry name" value="MoeA N-terminal region -like"/>
    <property type="match status" value="1"/>
</dbReference>
<dbReference type="InterPro" id="IPR036135">
    <property type="entry name" value="MoeA_linker/N_sf"/>
</dbReference>
<dbReference type="SUPFAM" id="SSF53218">
    <property type="entry name" value="Molybdenum cofactor biosynthesis proteins"/>
    <property type="match status" value="1"/>
</dbReference>
<evidence type="ECO:0000313" key="3">
    <source>
        <dbReference type="EMBL" id="EMA38193.1"/>
    </source>
</evidence>
<sequence>MPGAETVTRSTAVDRLLEHRAGFLGALSSEPVGPAESAGRTLAEDLRSPRDVPPTDYATMDGYAVATDDDGARTVVGSVAPEDSPPRIDPGEAVEVATGAPLPERADAVVPRENATVTDDQLADPRLASGTNVIRRGTTTSADERLFAAGDRLAPRHAALLADVGIESVRVRRRPSVAIVATGTEIHEGRQPDRDSDFLAGLVRRWGGEPSAPKTVPDDLEAVESAITDAAASYDAVLTTGGTSVGAADHVSGVLADHDLLFPGVALRPGRPVTAALVNDTPVIGLPGKPIAAHTAAVLVVRALFVGRAAIPTTTVELARRVAVPDDGIEYAVPVVVEAGNEGREAMPLGHVDSSLPLYEERFAPGLVAASTRATLADGFVLTDASLESGETTEVVPYPVVE</sequence>
<name>M0LYE1_9EURY</name>
<dbReference type="SMART" id="SM00852">
    <property type="entry name" value="MoCF_biosynth"/>
    <property type="match status" value="1"/>
</dbReference>
<proteinExistence type="predicted"/>
<dbReference type="RefSeq" id="WP_007693698.1">
    <property type="nucleotide sequence ID" value="NZ_AOMB01000031.1"/>
</dbReference>
<dbReference type="Gene3D" id="2.40.340.10">
    <property type="entry name" value="MoeA, C-terminal, domain IV"/>
    <property type="match status" value="1"/>
</dbReference>
<dbReference type="Gene3D" id="3.90.105.10">
    <property type="entry name" value="Molybdopterin biosynthesis moea protein, domain 2"/>
    <property type="match status" value="1"/>
</dbReference>
<evidence type="ECO:0000313" key="4">
    <source>
        <dbReference type="Proteomes" id="UP000011566"/>
    </source>
</evidence>
<dbReference type="EMBL" id="AOMB01000031">
    <property type="protein sequence ID" value="EMA38193.1"/>
    <property type="molecule type" value="Genomic_DNA"/>
</dbReference>
<evidence type="ECO:0000259" key="2">
    <source>
        <dbReference type="SMART" id="SM00852"/>
    </source>
</evidence>
<dbReference type="GO" id="GO:0006777">
    <property type="term" value="P:Mo-molybdopterin cofactor biosynthetic process"/>
    <property type="evidence" value="ECO:0007669"/>
    <property type="project" value="TreeGrafter"/>
</dbReference>
<feature type="domain" description="MoaB/Mog" evidence="2">
    <location>
        <begin position="178"/>
        <end position="307"/>
    </location>
</feature>
<accession>M0LYE1</accession>
<dbReference type="Proteomes" id="UP000011566">
    <property type="component" value="Unassembled WGS sequence"/>
</dbReference>
<dbReference type="PATRIC" id="fig|1132509.6.peg.2419"/>
<keyword evidence="4" id="KW-1185">Reference proteome</keyword>
<feature type="region of interest" description="Disordered" evidence="1">
    <location>
        <begin position="27"/>
        <end position="61"/>
    </location>
</feature>
<dbReference type="CDD" id="cd00887">
    <property type="entry name" value="MoeA"/>
    <property type="match status" value="1"/>
</dbReference>
<dbReference type="Pfam" id="PF00994">
    <property type="entry name" value="MoCF_biosynth"/>
    <property type="match status" value="1"/>
</dbReference>
<protein>
    <submittedName>
        <fullName evidence="3">Molybdenum cofactor synthesis domain-containing protein</fullName>
    </submittedName>
</protein>
<dbReference type="Gene3D" id="3.40.980.10">
    <property type="entry name" value="MoaB/Mog-like domain"/>
    <property type="match status" value="1"/>
</dbReference>
<dbReference type="InterPro" id="IPR036425">
    <property type="entry name" value="MoaB/Mog-like_dom_sf"/>
</dbReference>
<gene>
    <name evidence="3" type="ORF">C447_10710</name>
</gene>
<evidence type="ECO:0000256" key="1">
    <source>
        <dbReference type="SAM" id="MobiDB-lite"/>
    </source>
</evidence>
<dbReference type="InterPro" id="IPR001453">
    <property type="entry name" value="MoaB/Mog_dom"/>
</dbReference>
<comment type="caution">
    <text evidence="3">The sequence shown here is derived from an EMBL/GenBank/DDBJ whole genome shotgun (WGS) entry which is preliminary data.</text>
</comment>
<organism evidence="3 4">
    <name type="scientific">Halococcus hamelinensis 100A6</name>
    <dbReference type="NCBI Taxonomy" id="1132509"/>
    <lineage>
        <taxon>Archaea</taxon>
        <taxon>Methanobacteriati</taxon>
        <taxon>Methanobacteriota</taxon>
        <taxon>Stenosarchaea group</taxon>
        <taxon>Halobacteria</taxon>
        <taxon>Halobacteriales</taxon>
        <taxon>Halococcaceae</taxon>
        <taxon>Halococcus</taxon>
    </lineage>
</organism>
<dbReference type="InterPro" id="IPR005110">
    <property type="entry name" value="MoeA_linker/N"/>
</dbReference>